<accession>A0AAD8FAU1</accession>
<evidence type="ECO:0000256" key="4">
    <source>
        <dbReference type="ARBA" id="ARBA00023040"/>
    </source>
</evidence>
<dbReference type="PRINTS" id="PR01176">
    <property type="entry name" value="GABABRECEPTR"/>
</dbReference>
<dbReference type="SUPFAM" id="SSF53822">
    <property type="entry name" value="Periplasmic binding protein-like I"/>
    <property type="match status" value="1"/>
</dbReference>
<dbReference type="InterPro" id="IPR002455">
    <property type="entry name" value="GPCR3_GABA-B"/>
</dbReference>
<keyword evidence="2" id="KW-0812">Transmembrane</keyword>
<evidence type="ECO:0000256" key="2">
    <source>
        <dbReference type="ARBA" id="ARBA00022692"/>
    </source>
</evidence>
<dbReference type="InterPro" id="IPR001828">
    <property type="entry name" value="ANF_lig-bd_rcpt"/>
</dbReference>
<evidence type="ECO:0000256" key="8">
    <source>
        <dbReference type="ARBA" id="ARBA00023224"/>
    </source>
</evidence>
<dbReference type="AlphaFoldDB" id="A0AAD8FAU1"/>
<keyword evidence="6 10" id="KW-0675">Receptor</keyword>
<keyword evidence="7" id="KW-0325">Glycoprotein</keyword>
<evidence type="ECO:0000313" key="11">
    <source>
        <dbReference type="Proteomes" id="UP001233172"/>
    </source>
</evidence>
<dbReference type="PRINTS" id="PR00248">
    <property type="entry name" value="GPCRMGR"/>
</dbReference>
<dbReference type="InterPro" id="IPR028082">
    <property type="entry name" value="Peripla_BP_I"/>
</dbReference>
<name>A0AAD8FAU1_BIOPF</name>
<dbReference type="GO" id="GO:0004965">
    <property type="term" value="F:G protein-coupled GABA receptor activity"/>
    <property type="evidence" value="ECO:0007669"/>
    <property type="project" value="InterPro"/>
</dbReference>
<evidence type="ECO:0000313" key="10">
    <source>
        <dbReference type="EMBL" id="KAK0056691.1"/>
    </source>
</evidence>
<keyword evidence="3" id="KW-1133">Transmembrane helix</keyword>
<dbReference type="PANTHER" id="PTHR10519:SF20">
    <property type="entry name" value="G-PROTEIN COUPLED RECEPTOR 156-RELATED"/>
    <property type="match status" value="1"/>
</dbReference>
<evidence type="ECO:0000259" key="9">
    <source>
        <dbReference type="Pfam" id="PF01094"/>
    </source>
</evidence>
<proteinExistence type="predicted"/>
<organism evidence="10 11">
    <name type="scientific">Biomphalaria pfeifferi</name>
    <name type="common">Bloodfluke planorb</name>
    <name type="synonym">Freshwater snail</name>
    <dbReference type="NCBI Taxonomy" id="112525"/>
    <lineage>
        <taxon>Eukaryota</taxon>
        <taxon>Metazoa</taxon>
        <taxon>Spiralia</taxon>
        <taxon>Lophotrochozoa</taxon>
        <taxon>Mollusca</taxon>
        <taxon>Gastropoda</taxon>
        <taxon>Heterobranchia</taxon>
        <taxon>Euthyneura</taxon>
        <taxon>Panpulmonata</taxon>
        <taxon>Hygrophila</taxon>
        <taxon>Lymnaeoidea</taxon>
        <taxon>Planorbidae</taxon>
        <taxon>Biomphalaria</taxon>
    </lineage>
</organism>
<keyword evidence="5" id="KW-0472">Membrane</keyword>
<keyword evidence="11" id="KW-1185">Reference proteome</keyword>
<evidence type="ECO:0000256" key="6">
    <source>
        <dbReference type="ARBA" id="ARBA00023170"/>
    </source>
</evidence>
<reference evidence="10" key="1">
    <citation type="journal article" date="2023" name="PLoS Negl. Trop. Dis.">
        <title>A genome sequence for Biomphalaria pfeifferi, the major vector snail for the human-infecting parasite Schistosoma mansoni.</title>
        <authorList>
            <person name="Bu L."/>
            <person name="Lu L."/>
            <person name="Laidemitt M.R."/>
            <person name="Zhang S.M."/>
            <person name="Mutuku M."/>
            <person name="Mkoji G."/>
            <person name="Steinauer M."/>
            <person name="Loker E.S."/>
        </authorList>
    </citation>
    <scope>NUCLEOTIDE SEQUENCE</scope>
    <source>
        <strain evidence="10">KasaAsao</strain>
    </source>
</reference>
<feature type="domain" description="Receptor ligand binding region" evidence="9">
    <location>
        <begin position="6"/>
        <end position="100"/>
    </location>
</feature>
<dbReference type="EMBL" id="JASAOG010000060">
    <property type="protein sequence ID" value="KAK0056691.1"/>
    <property type="molecule type" value="Genomic_DNA"/>
</dbReference>
<dbReference type="GO" id="GO:0007214">
    <property type="term" value="P:gamma-aminobutyric acid signaling pathway"/>
    <property type="evidence" value="ECO:0007669"/>
    <property type="project" value="TreeGrafter"/>
</dbReference>
<dbReference type="Proteomes" id="UP001233172">
    <property type="component" value="Unassembled WGS sequence"/>
</dbReference>
<reference evidence="10" key="2">
    <citation type="submission" date="2023-04" db="EMBL/GenBank/DDBJ databases">
        <authorList>
            <person name="Bu L."/>
            <person name="Lu L."/>
            <person name="Laidemitt M.R."/>
            <person name="Zhang S.M."/>
            <person name="Mutuku M."/>
            <person name="Mkoji G."/>
            <person name="Steinauer M."/>
            <person name="Loker E.S."/>
        </authorList>
    </citation>
    <scope>NUCLEOTIDE SEQUENCE</scope>
    <source>
        <strain evidence="10">KasaAsao</strain>
        <tissue evidence="10">Whole Snail</tissue>
    </source>
</reference>
<evidence type="ECO:0000256" key="5">
    <source>
        <dbReference type="ARBA" id="ARBA00023136"/>
    </source>
</evidence>
<gene>
    <name evidence="10" type="ORF">Bpfe_013909</name>
</gene>
<evidence type="ECO:0000256" key="3">
    <source>
        <dbReference type="ARBA" id="ARBA00022989"/>
    </source>
</evidence>
<keyword evidence="8" id="KW-0807">Transducer</keyword>
<comment type="subcellular location">
    <subcellularLocation>
        <location evidence="1">Membrane</location>
        <topology evidence="1">Multi-pass membrane protein</topology>
    </subcellularLocation>
</comment>
<dbReference type="Gene3D" id="3.40.50.2300">
    <property type="match status" value="2"/>
</dbReference>
<comment type="caution">
    <text evidence="10">The sequence shown here is derived from an EMBL/GenBank/DDBJ whole genome shotgun (WGS) entry which is preliminary data.</text>
</comment>
<dbReference type="GO" id="GO:0038039">
    <property type="term" value="C:G protein-coupled receptor heterodimeric complex"/>
    <property type="evidence" value="ECO:0007669"/>
    <property type="project" value="TreeGrafter"/>
</dbReference>
<dbReference type="PANTHER" id="PTHR10519">
    <property type="entry name" value="GABA-B RECEPTOR"/>
    <property type="match status" value="1"/>
</dbReference>
<dbReference type="Pfam" id="PF01094">
    <property type="entry name" value="ANF_receptor"/>
    <property type="match status" value="1"/>
</dbReference>
<feature type="non-terminal residue" evidence="10">
    <location>
        <position position="104"/>
    </location>
</feature>
<evidence type="ECO:0000256" key="1">
    <source>
        <dbReference type="ARBA" id="ARBA00004141"/>
    </source>
</evidence>
<keyword evidence="4" id="KW-0297">G-protein coupled receptor</keyword>
<feature type="non-terminal residue" evidence="10">
    <location>
        <position position="1"/>
    </location>
</feature>
<evidence type="ECO:0000256" key="7">
    <source>
        <dbReference type="ARBA" id="ARBA00023180"/>
    </source>
</evidence>
<protein>
    <submittedName>
        <fullName evidence="10">Gamma-aminobutyric acid type B receptor subunit 1</fullName>
    </submittedName>
</protein>
<dbReference type="InterPro" id="IPR000337">
    <property type="entry name" value="GPCR_3"/>
</dbReference>
<sequence length="104" mass="11654">CREPVALNSLYQEIYNPNRTTIMVLGSTCSSVTEITASVANLSGLQQVSYSAVSPLLSSKQLFPNFFRVMTPEQSLTVARVKLFQEMGWTRVHSVYEDQKLFSS</sequence>